<dbReference type="AlphaFoldDB" id="Q05HJ6"/>
<keyword evidence="1" id="KW-0732">Signal</keyword>
<dbReference type="InterPro" id="IPR029052">
    <property type="entry name" value="Metallo-depent_PP-like"/>
</dbReference>
<dbReference type="EMBL" id="AJ854181">
    <property type="protein sequence ID" value="CAH69521.1"/>
    <property type="molecule type" value="Genomic_DNA"/>
</dbReference>
<sequence>MRYRRIALTIVAAGALTVTTSMSASATPPTSAGAAPSTIAVIGDIPYGAEKIAAFPADIAKINADPDVSLVAHLGDIKNGSSLCSDSYFATIKADFDQFQDPLVYTPGDNEWTDCHRANNGGYVPTERLAALRRLFFPVPGRTLGVNPKQVITQASDPAYAAFVENTRWTQSGVVFATLNIPGSNNDLGPWFGVTPLSAEQQNEYSTRLDATLSWINTAFNSARQTGAPGVALLLQADMWDTSALAAGGDGLTGYDAIVKRIGTLAGHFGKPVLLLEGDSHVFRVDHPFTRTDPLYGIHPLAPKDLEVPNVTRIVVDGSGQANDYLKLSIDPSAPAVFSWSRVNF</sequence>
<keyword evidence="2" id="KW-0472">Membrane</keyword>
<dbReference type="CDD" id="cd00838">
    <property type="entry name" value="MPP_superfamily"/>
    <property type="match status" value="1"/>
</dbReference>
<proteinExistence type="predicted"/>
<dbReference type="SUPFAM" id="SSF56300">
    <property type="entry name" value="Metallo-dependent phosphatases"/>
    <property type="match status" value="1"/>
</dbReference>
<name>Q05HJ6_FRAAL</name>
<protein>
    <submittedName>
        <fullName evidence="2">Putative transmembrane protein</fullName>
    </submittedName>
</protein>
<keyword evidence="2" id="KW-0812">Transmembrane</keyword>
<feature type="signal peptide" evidence="1">
    <location>
        <begin position="1"/>
        <end position="26"/>
    </location>
</feature>
<reference evidence="2" key="1">
    <citation type="submission" date="2004-10" db="EMBL/GenBank/DDBJ databases">
        <title>Characterization of a gene locus containing squalene-hopene cyclase (shc) in Frankia alni ACN14a, and an shc homolog in Acidothermus cellulolyticus.</title>
        <authorList>
            <person name="Alloisio N."/>
            <person name="Marechal J."/>
            <person name="vanden Heuvel B."/>
            <person name="Normand P."/>
            <person name="Berry A.M."/>
        </authorList>
    </citation>
    <scope>NUCLEOTIDE SEQUENCE</scope>
    <source>
        <strain evidence="2">ACN14a</strain>
    </source>
</reference>
<evidence type="ECO:0000256" key="1">
    <source>
        <dbReference type="SAM" id="SignalP"/>
    </source>
</evidence>
<feature type="chain" id="PRO_5039623609" evidence="1">
    <location>
        <begin position="27"/>
        <end position="345"/>
    </location>
</feature>
<accession>Q05HJ6</accession>
<evidence type="ECO:0000313" key="2">
    <source>
        <dbReference type="EMBL" id="CAH69521.1"/>
    </source>
</evidence>
<organism evidence="2">
    <name type="scientific">Frankia alni</name>
    <dbReference type="NCBI Taxonomy" id="1859"/>
    <lineage>
        <taxon>Bacteria</taxon>
        <taxon>Bacillati</taxon>
        <taxon>Actinomycetota</taxon>
        <taxon>Actinomycetes</taxon>
        <taxon>Frankiales</taxon>
        <taxon>Frankiaceae</taxon>
        <taxon>Frankia</taxon>
    </lineage>
</organism>